<feature type="region of interest" description="Disordered" evidence="8">
    <location>
        <begin position="306"/>
        <end position="328"/>
    </location>
</feature>
<dbReference type="PANTHER" id="PTHR24068">
    <property type="entry name" value="UBIQUITIN-CONJUGATING ENZYME E2"/>
    <property type="match status" value="1"/>
</dbReference>
<feature type="region of interest" description="Disordered" evidence="8">
    <location>
        <begin position="198"/>
        <end position="224"/>
    </location>
</feature>
<dbReference type="Gene3D" id="3.10.110.10">
    <property type="entry name" value="Ubiquitin Conjugating Enzyme"/>
    <property type="match status" value="1"/>
</dbReference>
<dbReference type="PROSITE" id="PS50127">
    <property type="entry name" value="UBC_2"/>
    <property type="match status" value="1"/>
</dbReference>
<proteinExistence type="inferred from homology"/>
<keyword evidence="2" id="KW-0808">Transferase</keyword>
<dbReference type="EC" id="2.3.2.23" evidence="1"/>
<dbReference type="OrthoDB" id="9978460at2759"/>
<protein>
    <recommendedName>
        <fullName evidence="1">E2 ubiquitin-conjugating enzyme</fullName>
        <ecNumber evidence="1">2.3.2.23</ecNumber>
    </recommendedName>
</protein>
<dbReference type="SMART" id="SM00212">
    <property type="entry name" value="UBCc"/>
    <property type="match status" value="1"/>
</dbReference>
<feature type="compositionally biased region" description="Basic and acidic residues" evidence="8">
    <location>
        <begin position="206"/>
        <end position="218"/>
    </location>
</feature>
<evidence type="ECO:0000256" key="4">
    <source>
        <dbReference type="ARBA" id="ARBA00022786"/>
    </source>
</evidence>
<keyword evidence="3 7" id="KW-0547">Nucleotide-binding</keyword>
<keyword evidence="4 7" id="KW-0833">Ubl conjugation pathway</keyword>
<evidence type="ECO:0000256" key="8">
    <source>
        <dbReference type="SAM" id="MobiDB-lite"/>
    </source>
</evidence>
<dbReference type="EMBL" id="NMUH01000492">
    <property type="protein sequence ID" value="MQL80161.1"/>
    <property type="molecule type" value="Genomic_DNA"/>
</dbReference>
<feature type="domain" description="UBC core" evidence="9">
    <location>
        <begin position="6"/>
        <end position="179"/>
    </location>
</feature>
<dbReference type="SUPFAM" id="SSF54495">
    <property type="entry name" value="UBC-like"/>
    <property type="match status" value="1"/>
</dbReference>
<dbReference type="CDD" id="cd23805">
    <property type="entry name" value="UBCc_UBE2T"/>
    <property type="match status" value="1"/>
</dbReference>
<dbReference type="InterPro" id="IPR016135">
    <property type="entry name" value="UBQ-conjugating_enzyme/RWD"/>
</dbReference>
<evidence type="ECO:0000256" key="2">
    <source>
        <dbReference type="ARBA" id="ARBA00022679"/>
    </source>
</evidence>
<evidence type="ECO:0000256" key="3">
    <source>
        <dbReference type="ARBA" id="ARBA00022741"/>
    </source>
</evidence>
<dbReference type="FunFam" id="3.10.110.10:FF:000041">
    <property type="entry name" value="Ubiquitin-conjugating enzyme E2 T"/>
    <property type="match status" value="1"/>
</dbReference>
<evidence type="ECO:0000256" key="1">
    <source>
        <dbReference type="ARBA" id="ARBA00012486"/>
    </source>
</evidence>
<feature type="active site" description="Glycyl thioester intermediate" evidence="6">
    <location>
        <position position="113"/>
    </location>
</feature>
<dbReference type="AlphaFoldDB" id="A0A843U9L0"/>
<evidence type="ECO:0000259" key="9">
    <source>
        <dbReference type="PROSITE" id="PS50127"/>
    </source>
</evidence>
<dbReference type="Pfam" id="PF00179">
    <property type="entry name" value="UQ_con"/>
    <property type="match status" value="2"/>
</dbReference>
<dbReference type="InterPro" id="IPR000608">
    <property type="entry name" value="UBC"/>
</dbReference>
<dbReference type="PROSITE" id="PS00183">
    <property type="entry name" value="UBC_1"/>
    <property type="match status" value="1"/>
</dbReference>
<dbReference type="Proteomes" id="UP000652761">
    <property type="component" value="Unassembled WGS sequence"/>
</dbReference>
<evidence type="ECO:0000256" key="7">
    <source>
        <dbReference type="RuleBase" id="RU362109"/>
    </source>
</evidence>
<organism evidence="10 11">
    <name type="scientific">Colocasia esculenta</name>
    <name type="common">Wild taro</name>
    <name type="synonym">Arum esculentum</name>
    <dbReference type="NCBI Taxonomy" id="4460"/>
    <lineage>
        <taxon>Eukaryota</taxon>
        <taxon>Viridiplantae</taxon>
        <taxon>Streptophyta</taxon>
        <taxon>Embryophyta</taxon>
        <taxon>Tracheophyta</taxon>
        <taxon>Spermatophyta</taxon>
        <taxon>Magnoliopsida</taxon>
        <taxon>Liliopsida</taxon>
        <taxon>Araceae</taxon>
        <taxon>Aroideae</taxon>
        <taxon>Colocasieae</taxon>
        <taxon>Colocasia</taxon>
    </lineage>
</organism>
<evidence type="ECO:0000256" key="5">
    <source>
        <dbReference type="ARBA" id="ARBA00022840"/>
    </source>
</evidence>
<dbReference type="GO" id="GO:0061631">
    <property type="term" value="F:ubiquitin conjugating enzyme activity"/>
    <property type="evidence" value="ECO:0007669"/>
    <property type="project" value="UniProtKB-EC"/>
</dbReference>
<accession>A0A843U9L0</accession>
<evidence type="ECO:0000313" key="10">
    <source>
        <dbReference type="EMBL" id="MQL80161.1"/>
    </source>
</evidence>
<dbReference type="InterPro" id="IPR023313">
    <property type="entry name" value="UBQ-conjugating_AS"/>
</dbReference>
<sequence length="348" mass="38909">MAHAVRLNVRMQKELKLLMTDPPPGVSLLPVSADDSSSSLSLSNIEARIQGPEGTVYAEGVFRIRIQVPERCQTFDRHLLEGNVSVWYPFQPPNVTFITPIYHPNIDNGGRICLDILNLPPKGAWQPSLNIATVLTSIGLLLSEPNPDDGLMCETSREYKYNRQQFDQKARILTEKYAKPEVGADKNEVAILADSNTVEVEASNAKPKDTPHEDDGSGQKKCYPTSEKLQLKSVALAPPVDRFKTDDKENIQPSNRLSLSRLLKLPSDAAKSAPCHSVNIDRNLAIKDHNRQAACESKLPLEQDPKITETVIVSDSEESEEEDHRPTKFRLSLRRERIAGKWKPERCS</sequence>
<comment type="caution">
    <text evidence="10">The sequence shown here is derived from an EMBL/GenBank/DDBJ whole genome shotgun (WGS) entry which is preliminary data.</text>
</comment>
<reference evidence="10" key="1">
    <citation type="submission" date="2017-07" db="EMBL/GenBank/DDBJ databases">
        <title>Taro Niue Genome Assembly and Annotation.</title>
        <authorList>
            <person name="Atibalentja N."/>
            <person name="Keating K."/>
            <person name="Fields C.J."/>
        </authorList>
    </citation>
    <scope>NUCLEOTIDE SEQUENCE</scope>
    <source>
        <strain evidence="10">Niue_2</strain>
        <tissue evidence="10">Leaf</tissue>
    </source>
</reference>
<keyword evidence="11" id="KW-1185">Reference proteome</keyword>
<evidence type="ECO:0000256" key="6">
    <source>
        <dbReference type="PROSITE-ProRule" id="PRU10133"/>
    </source>
</evidence>
<keyword evidence="5 7" id="KW-0067">ATP-binding</keyword>
<gene>
    <name evidence="10" type="ORF">Taro_012601</name>
</gene>
<name>A0A843U9L0_COLES</name>
<dbReference type="GO" id="GO:0005524">
    <property type="term" value="F:ATP binding"/>
    <property type="evidence" value="ECO:0007669"/>
    <property type="project" value="UniProtKB-UniRule"/>
</dbReference>
<evidence type="ECO:0000313" key="11">
    <source>
        <dbReference type="Proteomes" id="UP000652761"/>
    </source>
</evidence>
<comment type="similarity">
    <text evidence="7">Belongs to the ubiquitin-conjugating enzyme family.</text>
</comment>